<sequence length="154" mass="16135">MRSSVVVRSLAALAVVVASVGSGLAAASAAPAQASPSSGSCEDGIDPTRYPPGENFTVDSVLLRGKPDNTLIELRAHDIFKEHCEWGKLTSGRVGDLVWVDRSYDGGTTWAQLGITRVDTGKSNHTPGYAPGLMRACGLPAGGRPQDVRCTPWS</sequence>
<keyword evidence="4" id="KW-1185">Reference proteome</keyword>
<proteinExistence type="predicted"/>
<organism evidence="3 4">
    <name type="scientific">Amycolatopsis silviterrae</name>
    <dbReference type="NCBI Taxonomy" id="1656914"/>
    <lineage>
        <taxon>Bacteria</taxon>
        <taxon>Bacillati</taxon>
        <taxon>Actinomycetota</taxon>
        <taxon>Actinomycetes</taxon>
        <taxon>Pseudonocardiales</taxon>
        <taxon>Pseudonocardiaceae</taxon>
        <taxon>Amycolatopsis</taxon>
    </lineage>
</organism>
<feature type="chain" id="PRO_5047069937" description="SH3 domain-containing protein" evidence="2">
    <location>
        <begin position="26"/>
        <end position="154"/>
    </location>
</feature>
<dbReference type="EMBL" id="JBHUKS010000006">
    <property type="protein sequence ID" value="MFD2467847.1"/>
    <property type="molecule type" value="Genomic_DNA"/>
</dbReference>
<evidence type="ECO:0000313" key="4">
    <source>
        <dbReference type="Proteomes" id="UP001597483"/>
    </source>
</evidence>
<evidence type="ECO:0000256" key="1">
    <source>
        <dbReference type="SAM" id="MobiDB-lite"/>
    </source>
</evidence>
<evidence type="ECO:0008006" key="5">
    <source>
        <dbReference type="Google" id="ProtNLM"/>
    </source>
</evidence>
<feature type="signal peptide" evidence="2">
    <location>
        <begin position="1"/>
        <end position="25"/>
    </location>
</feature>
<name>A0ABW5H3L9_9PSEU</name>
<evidence type="ECO:0000256" key="2">
    <source>
        <dbReference type="SAM" id="SignalP"/>
    </source>
</evidence>
<protein>
    <recommendedName>
        <fullName evidence="5">SH3 domain-containing protein</fullName>
    </recommendedName>
</protein>
<gene>
    <name evidence="3" type="ORF">ACFSVL_10605</name>
</gene>
<dbReference type="RefSeq" id="WP_378302940.1">
    <property type="nucleotide sequence ID" value="NZ_JBHUKS010000006.1"/>
</dbReference>
<feature type="compositionally biased region" description="Low complexity" evidence="1">
    <location>
        <begin position="28"/>
        <end position="40"/>
    </location>
</feature>
<comment type="caution">
    <text evidence="3">The sequence shown here is derived from an EMBL/GenBank/DDBJ whole genome shotgun (WGS) entry which is preliminary data.</text>
</comment>
<feature type="region of interest" description="Disordered" evidence="1">
    <location>
        <begin position="28"/>
        <end position="50"/>
    </location>
</feature>
<accession>A0ABW5H3L9</accession>
<keyword evidence="2" id="KW-0732">Signal</keyword>
<evidence type="ECO:0000313" key="3">
    <source>
        <dbReference type="EMBL" id="MFD2467847.1"/>
    </source>
</evidence>
<reference evidence="4" key="1">
    <citation type="journal article" date="2019" name="Int. J. Syst. Evol. Microbiol.">
        <title>The Global Catalogue of Microorganisms (GCM) 10K type strain sequencing project: providing services to taxonomists for standard genome sequencing and annotation.</title>
        <authorList>
            <consortium name="The Broad Institute Genomics Platform"/>
            <consortium name="The Broad Institute Genome Sequencing Center for Infectious Disease"/>
            <person name="Wu L."/>
            <person name="Ma J."/>
        </authorList>
    </citation>
    <scope>NUCLEOTIDE SEQUENCE [LARGE SCALE GENOMIC DNA]</scope>
    <source>
        <strain evidence="4">CGMCC 4.7641</strain>
    </source>
</reference>
<dbReference type="Proteomes" id="UP001597483">
    <property type="component" value="Unassembled WGS sequence"/>
</dbReference>